<evidence type="ECO:0000256" key="1">
    <source>
        <dbReference type="SAM" id="Phobius"/>
    </source>
</evidence>
<dbReference type="EMBL" id="JADBJN010000003">
    <property type="protein sequence ID" value="KAG5671215.1"/>
    <property type="molecule type" value="Genomic_DNA"/>
</dbReference>
<feature type="transmembrane region" description="Helical" evidence="1">
    <location>
        <begin position="374"/>
        <end position="393"/>
    </location>
</feature>
<organism evidence="2 3">
    <name type="scientific">Polypedilum vanderplanki</name>
    <name type="common">Sleeping chironomid midge</name>
    <dbReference type="NCBI Taxonomy" id="319348"/>
    <lineage>
        <taxon>Eukaryota</taxon>
        <taxon>Metazoa</taxon>
        <taxon>Ecdysozoa</taxon>
        <taxon>Arthropoda</taxon>
        <taxon>Hexapoda</taxon>
        <taxon>Insecta</taxon>
        <taxon>Pterygota</taxon>
        <taxon>Neoptera</taxon>
        <taxon>Endopterygota</taxon>
        <taxon>Diptera</taxon>
        <taxon>Nematocera</taxon>
        <taxon>Chironomoidea</taxon>
        <taxon>Chironomidae</taxon>
        <taxon>Chironominae</taxon>
        <taxon>Polypedilum</taxon>
        <taxon>Polypedilum</taxon>
    </lineage>
</organism>
<dbReference type="OrthoDB" id="6765072at2759"/>
<gene>
    <name evidence="2" type="ORF">PVAND_001424</name>
</gene>
<reference evidence="2" key="1">
    <citation type="submission" date="2021-03" db="EMBL/GenBank/DDBJ databases">
        <title>Chromosome level genome of the anhydrobiotic midge Polypedilum vanderplanki.</title>
        <authorList>
            <person name="Yoshida Y."/>
            <person name="Kikawada T."/>
            <person name="Gusev O."/>
        </authorList>
    </citation>
    <scope>NUCLEOTIDE SEQUENCE</scope>
    <source>
        <strain evidence="2">NIAS01</strain>
        <tissue evidence="2">Whole body or cell culture</tissue>
    </source>
</reference>
<feature type="transmembrane region" description="Helical" evidence="1">
    <location>
        <begin position="264"/>
        <end position="288"/>
    </location>
</feature>
<name>A0A9J6BNE8_POLVA</name>
<feature type="transmembrane region" description="Helical" evidence="1">
    <location>
        <begin position="131"/>
        <end position="152"/>
    </location>
</feature>
<feature type="transmembrane region" description="Helical" evidence="1">
    <location>
        <begin position="294"/>
        <end position="319"/>
    </location>
</feature>
<dbReference type="AlphaFoldDB" id="A0A9J6BNE8"/>
<accession>A0A9J6BNE8</accession>
<proteinExistence type="predicted"/>
<keyword evidence="1" id="KW-1133">Transmembrane helix</keyword>
<evidence type="ECO:0008006" key="4">
    <source>
        <dbReference type="Google" id="ProtNLM"/>
    </source>
</evidence>
<keyword evidence="1" id="KW-0472">Membrane</keyword>
<evidence type="ECO:0000313" key="3">
    <source>
        <dbReference type="Proteomes" id="UP001107558"/>
    </source>
</evidence>
<comment type="caution">
    <text evidence="2">The sequence shown here is derived from an EMBL/GenBank/DDBJ whole genome shotgun (WGS) entry which is preliminary data.</text>
</comment>
<protein>
    <recommendedName>
        <fullName evidence="4">Odorant receptor</fullName>
    </recommendedName>
</protein>
<dbReference type="Proteomes" id="UP001107558">
    <property type="component" value="Chromosome 3"/>
</dbReference>
<sequence length="395" mass="45194">MSKVKPSQKLKELQNFTSKLSLNVGVDLFDPQPKPNRKMIISTLLSLIWQGIVIKSIIKDLPSLKILTLAFVHLSFFSQGLTRTLNLAVNPFTTSKLRDTVLDFYLIRELDPTNQNLLLHSIKRTEKIVKAFLIFLCCIFNSSFLLLIVAILTGAKILLVPVFIPYTDASTFLSYLANIGLQILLGVIGFFTFSTYDATILIYGLHTLTIVEILKLKIKSFNEELESNKKLESSLLIEIKIKVKFLEIIKDFEEYQNFLNIYGILLKFPFTVAIIVNMFGIFLCLDFALTANFIMGFGASLGLFIQLLLPLIVAVILTIQKDRINKEANKISWNFLMTDSNKKIFQQFLFFNQNHKGIKIPIFGNINMKKILKILSFIYFVSVNYANLEWFVIKE</sequence>
<evidence type="ECO:0000313" key="2">
    <source>
        <dbReference type="EMBL" id="KAG5671215.1"/>
    </source>
</evidence>
<keyword evidence="1" id="KW-0812">Transmembrane</keyword>
<feature type="transmembrane region" description="Helical" evidence="1">
    <location>
        <begin position="172"/>
        <end position="193"/>
    </location>
</feature>
<keyword evidence="3" id="KW-1185">Reference proteome</keyword>